<protein>
    <submittedName>
        <fullName evidence="4">Angio-associated migratory cell protein</fullName>
    </submittedName>
</protein>
<dbReference type="PANTHER" id="PTHR19857:SF8">
    <property type="entry name" value="ANGIO-ASSOCIATED MIGRATORY CELL PROTEIN"/>
    <property type="match status" value="1"/>
</dbReference>
<evidence type="ECO:0000256" key="3">
    <source>
        <dbReference type="PROSITE-ProRule" id="PRU00221"/>
    </source>
</evidence>
<feature type="non-terminal residue" evidence="4">
    <location>
        <position position="1"/>
    </location>
</feature>
<feature type="repeat" description="WD" evidence="3">
    <location>
        <begin position="68"/>
        <end position="105"/>
    </location>
</feature>
<dbReference type="PROSITE" id="PS00678">
    <property type="entry name" value="WD_REPEATS_1"/>
    <property type="match status" value="1"/>
</dbReference>
<dbReference type="EMBL" id="BKCJ010450992">
    <property type="protein sequence ID" value="GFA59011.1"/>
    <property type="molecule type" value="Genomic_DNA"/>
</dbReference>
<reference evidence="4" key="1">
    <citation type="journal article" date="2019" name="Sci. Rep.">
        <title>Draft genome of Tanacetum cinerariifolium, the natural source of mosquito coil.</title>
        <authorList>
            <person name="Yamashiro T."/>
            <person name="Shiraishi A."/>
            <person name="Satake H."/>
            <person name="Nakayama K."/>
        </authorList>
    </citation>
    <scope>NUCLEOTIDE SEQUENCE</scope>
</reference>
<dbReference type="InterPro" id="IPR036322">
    <property type="entry name" value="WD40_repeat_dom_sf"/>
</dbReference>
<evidence type="ECO:0000256" key="2">
    <source>
        <dbReference type="ARBA" id="ARBA00022737"/>
    </source>
</evidence>
<accession>A0A699JUG7</accession>
<dbReference type="InterPro" id="IPR015943">
    <property type="entry name" value="WD40/YVTN_repeat-like_dom_sf"/>
</dbReference>
<dbReference type="Gene3D" id="2.130.10.10">
    <property type="entry name" value="YVTN repeat-like/Quinoprotein amine dehydrogenase"/>
    <property type="match status" value="1"/>
</dbReference>
<sequence>APWAATGSMDQKLIIWDLQHSLSRCTCEHEEGVTCLSWLGASRFVATGCVDGKVRVWDSLSGDCVKTFLGHKHAIQSLAVSSDRSHLVSVSLDGTARAFEIEEFG</sequence>
<evidence type="ECO:0000256" key="1">
    <source>
        <dbReference type="ARBA" id="ARBA00022574"/>
    </source>
</evidence>
<dbReference type="InterPro" id="IPR019775">
    <property type="entry name" value="WD40_repeat_CS"/>
</dbReference>
<dbReference type="PANTHER" id="PTHR19857">
    <property type="entry name" value="MITOCHONDRIAL DIVISION PROTEIN 1-RELATED"/>
    <property type="match status" value="1"/>
</dbReference>
<keyword evidence="1 3" id="KW-0853">WD repeat</keyword>
<organism evidence="4">
    <name type="scientific">Tanacetum cinerariifolium</name>
    <name type="common">Dalmatian daisy</name>
    <name type="synonym">Chrysanthemum cinerariifolium</name>
    <dbReference type="NCBI Taxonomy" id="118510"/>
    <lineage>
        <taxon>Eukaryota</taxon>
        <taxon>Viridiplantae</taxon>
        <taxon>Streptophyta</taxon>
        <taxon>Embryophyta</taxon>
        <taxon>Tracheophyta</taxon>
        <taxon>Spermatophyta</taxon>
        <taxon>Magnoliopsida</taxon>
        <taxon>eudicotyledons</taxon>
        <taxon>Gunneridae</taxon>
        <taxon>Pentapetalae</taxon>
        <taxon>asterids</taxon>
        <taxon>campanulids</taxon>
        <taxon>Asterales</taxon>
        <taxon>Asteraceae</taxon>
        <taxon>Asteroideae</taxon>
        <taxon>Anthemideae</taxon>
        <taxon>Anthemidinae</taxon>
        <taxon>Tanacetum</taxon>
    </lineage>
</organism>
<dbReference type="Pfam" id="PF00400">
    <property type="entry name" value="WD40"/>
    <property type="match status" value="3"/>
</dbReference>
<dbReference type="InterPro" id="IPR001680">
    <property type="entry name" value="WD40_rpt"/>
</dbReference>
<name>A0A699JUG7_TANCI</name>
<keyword evidence="2" id="KW-0677">Repeat</keyword>
<dbReference type="PROSITE" id="PS50294">
    <property type="entry name" value="WD_REPEATS_REGION"/>
    <property type="match status" value="2"/>
</dbReference>
<dbReference type="SUPFAM" id="SSF50978">
    <property type="entry name" value="WD40 repeat-like"/>
    <property type="match status" value="1"/>
</dbReference>
<proteinExistence type="predicted"/>
<comment type="caution">
    <text evidence="4">The sequence shown here is derived from an EMBL/GenBank/DDBJ whole genome shotgun (WGS) entry which is preliminary data.</text>
</comment>
<dbReference type="InterPro" id="IPR051179">
    <property type="entry name" value="WD_repeat_multifunction"/>
</dbReference>
<dbReference type="AlphaFoldDB" id="A0A699JUG7"/>
<feature type="repeat" description="WD" evidence="3">
    <location>
        <begin position="26"/>
        <end position="67"/>
    </location>
</feature>
<gene>
    <name evidence="4" type="ORF">Tci_630983</name>
</gene>
<evidence type="ECO:0000313" key="4">
    <source>
        <dbReference type="EMBL" id="GFA59011.1"/>
    </source>
</evidence>
<dbReference type="SMART" id="SM00320">
    <property type="entry name" value="WD40"/>
    <property type="match status" value="2"/>
</dbReference>
<dbReference type="PROSITE" id="PS50082">
    <property type="entry name" value="WD_REPEATS_2"/>
    <property type="match status" value="2"/>
</dbReference>